<feature type="non-terminal residue" evidence="1">
    <location>
        <position position="1"/>
    </location>
</feature>
<sequence>YAVIAVVISEEPLQLMCGSSRGSRGQPIRRNCQICVISSVTPWSAGYPPLRYS</sequence>
<comment type="caution">
    <text evidence="1">The sequence shown here is derived from an EMBL/GenBank/DDBJ whole genome shotgun (WGS) entry which is preliminary data.</text>
</comment>
<proteinExistence type="predicted"/>
<evidence type="ECO:0000313" key="2">
    <source>
        <dbReference type="Proteomes" id="UP000466442"/>
    </source>
</evidence>
<accession>A0A8S9XGC0</accession>
<protein>
    <submittedName>
        <fullName evidence="1">Uncharacterized protein</fullName>
    </submittedName>
</protein>
<evidence type="ECO:0000313" key="1">
    <source>
        <dbReference type="EMBL" id="KAF6208090.1"/>
    </source>
</evidence>
<reference evidence="1" key="1">
    <citation type="journal article" date="2021" name="Mol. Ecol. Resour.">
        <title>Apolygus lucorum genome provides insights into omnivorousness and mesophyll feeding.</title>
        <authorList>
            <person name="Liu Y."/>
            <person name="Liu H."/>
            <person name="Wang H."/>
            <person name="Huang T."/>
            <person name="Liu B."/>
            <person name="Yang B."/>
            <person name="Yin L."/>
            <person name="Li B."/>
            <person name="Zhang Y."/>
            <person name="Zhang S."/>
            <person name="Jiang F."/>
            <person name="Zhang X."/>
            <person name="Ren Y."/>
            <person name="Wang B."/>
            <person name="Wang S."/>
            <person name="Lu Y."/>
            <person name="Wu K."/>
            <person name="Fan W."/>
            <person name="Wang G."/>
        </authorList>
    </citation>
    <scope>NUCLEOTIDE SEQUENCE</scope>
    <source>
        <strain evidence="1">12Hb</strain>
    </source>
</reference>
<name>A0A8S9XGC0_APOLU</name>
<dbReference type="EMBL" id="WIXP02000007">
    <property type="protein sequence ID" value="KAF6208090.1"/>
    <property type="molecule type" value="Genomic_DNA"/>
</dbReference>
<keyword evidence="2" id="KW-1185">Reference proteome</keyword>
<dbReference type="AlphaFoldDB" id="A0A8S9XGC0"/>
<organism evidence="1 2">
    <name type="scientific">Apolygus lucorum</name>
    <name type="common">Small green plant bug</name>
    <name type="synonym">Lygocoris lucorum</name>
    <dbReference type="NCBI Taxonomy" id="248454"/>
    <lineage>
        <taxon>Eukaryota</taxon>
        <taxon>Metazoa</taxon>
        <taxon>Ecdysozoa</taxon>
        <taxon>Arthropoda</taxon>
        <taxon>Hexapoda</taxon>
        <taxon>Insecta</taxon>
        <taxon>Pterygota</taxon>
        <taxon>Neoptera</taxon>
        <taxon>Paraneoptera</taxon>
        <taxon>Hemiptera</taxon>
        <taxon>Heteroptera</taxon>
        <taxon>Panheteroptera</taxon>
        <taxon>Cimicomorpha</taxon>
        <taxon>Miridae</taxon>
        <taxon>Mirini</taxon>
        <taxon>Apolygus</taxon>
    </lineage>
</organism>
<dbReference type="Proteomes" id="UP000466442">
    <property type="component" value="Unassembled WGS sequence"/>
</dbReference>
<gene>
    <name evidence="1" type="ORF">GE061_016540</name>
</gene>